<protein>
    <recommendedName>
        <fullName evidence="3">UDP-glucose 4-epimerase</fullName>
    </recommendedName>
    <alternativeName>
        <fullName evidence="5">Galactowaldenase</fullName>
    </alternativeName>
    <alternativeName>
        <fullName evidence="4">UDP-galactose 4-epimerase</fullName>
    </alternativeName>
</protein>
<dbReference type="SUPFAM" id="SSF51735">
    <property type="entry name" value="NAD(P)-binding Rossmann-fold domains"/>
    <property type="match status" value="1"/>
</dbReference>
<gene>
    <name evidence="7" type="ORF">CEW89_14270</name>
</gene>
<dbReference type="InterPro" id="IPR036291">
    <property type="entry name" value="NAD(P)-bd_dom_sf"/>
</dbReference>
<dbReference type="Gene3D" id="3.40.50.720">
    <property type="entry name" value="NAD(P)-binding Rossmann-like Domain"/>
    <property type="match status" value="1"/>
</dbReference>
<feature type="domain" description="NAD-dependent epimerase/dehydratase" evidence="6">
    <location>
        <begin position="57"/>
        <end position="182"/>
    </location>
</feature>
<dbReference type="Pfam" id="PF01370">
    <property type="entry name" value="Epimerase"/>
    <property type="match status" value="1"/>
</dbReference>
<evidence type="ECO:0000256" key="5">
    <source>
        <dbReference type="ARBA" id="ARBA00033067"/>
    </source>
</evidence>
<keyword evidence="8" id="KW-1185">Reference proteome</keyword>
<evidence type="ECO:0000256" key="4">
    <source>
        <dbReference type="ARBA" id="ARBA00031367"/>
    </source>
</evidence>
<dbReference type="Proteomes" id="UP000217935">
    <property type="component" value="Chromosome"/>
</dbReference>
<dbReference type="PANTHER" id="PTHR43725">
    <property type="entry name" value="UDP-GLUCOSE 4-EPIMERASE"/>
    <property type="match status" value="1"/>
</dbReference>
<sequence>MRRTLSTGAAMPDHRAAYLGASGRIGGLLRVAERLFPEDAPGCLWQYRAADWCTENSFLWPDFRDPAPLVAVRSQHGFDCILIFSGASGDKDDPDSMRAHVTTVDHAITAGLRAGVSRFLVASSSAVYGPDRGKPFREEDLLAPINAYGHAKAEMEELCTRRAAMEGIEICALRIGNVAGADMLLGNARSRAGASLPLDIFPDGHSPERSYIGPVTLLRVLRALSTLQSLPPVLNLAGARPVAMSDLLDAAGVPWTARPRTDAGHQKISLATSRLARLCPEIELKASAQEIVAEWNAVRAGT</sequence>
<dbReference type="AlphaFoldDB" id="A0A291GE21"/>
<name>A0A291GE21_9RHOB</name>
<proteinExistence type="inferred from homology"/>
<dbReference type="InterPro" id="IPR001509">
    <property type="entry name" value="Epimerase_deHydtase"/>
</dbReference>
<dbReference type="KEGG" id="ceh:CEW89_14270"/>
<evidence type="ECO:0000313" key="8">
    <source>
        <dbReference type="Proteomes" id="UP000217935"/>
    </source>
</evidence>
<comment type="similarity">
    <text evidence="2">Belongs to the NAD(P)-dependent epimerase/dehydratase family.</text>
</comment>
<comment type="pathway">
    <text evidence="1">Carbohydrate metabolism; galactose metabolism.</text>
</comment>
<evidence type="ECO:0000313" key="7">
    <source>
        <dbReference type="EMBL" id="ATG48619.1"/>
    </source>
</evidence>
<dbReference type="STRING" id="1758178.GCA_001550095_01994"/>
<evidence type="ECO:0000256" key="2">
    <source>
        <dbReference type="ARBA" id="ARBA00007637"/>
    </source>
</evidence>
<accession>A0A291GE21</accession>
<evidence type="ECO:0000259" key="6">
    <source>
        <dbReference type="Pfam" id="PF01370"/>
    </source>
</evidence>
<organism evidence="7 8">
    <name type="scientific">Celeribacter ethanolicus</name>
    <dbReference type="NCBI Taxonomy" id="1758178"/>
    <lineage>
        <taxon>Bacteria</taxon>
        <taxon>Pseudomonadati</taxon>
        <taxon>Pseudomonadota</taxon>
        <taxon>Alphaproteobacteria</taxon>
        <taxon>Rhodobacterales</taxon>
        <taxon>Roseobacteraceae</taxon>
        <taxon>Celeribacter</taxon>
    </lineage>
</organism>
<evidence type="ECO:0000256" key="1">
    <source>
        <dbReference type="ARBA" id="ARBA00004947"/>
    </source>
</evidence>
<evidence type="ECO:0000256" key="3">
    <source>
        <dbReference type="ARBA" id="ARBA00018569"/>
    </source>
</evidence>
<reference evidence="7 8" key="1">
    <citation type="submission" date="2017-06" db="EMBL/GenBank/DDBJ databases">
        <title>Celeribacter sp. TSPH2 complete genome sequence.</title>
        <authorList>
            <person name="Woo J.-H."/>
            <person name="Kim H.-S."/>
        </authorList>
    </citation>
    <scope>NUCLEOTIDE SEQUENCE [LARGE SCALE GENOMIC DNA]</scope>
    <source>
        <strain evidence="7 8">TSPH2</strain>
    </source>
</reference>
<dbReference type="EMBL" id="CP022196">
    <property type="protein sequence ID" value="ATG48619.1"/>
    <property type="molecule type" value="Genomic_DNA"/>
</dbReference>